<dbReference type="RefSeq" id="WP_188730632.1">
    <property type="nucleotide sequence ID" value="NZ_BMIT01000017.1"/>
</dbReference>
<accession>A0ABQ1U1V4</accession>
<comment type="caution">
    <text evidence="1">The sequence shown here is derived from an EMBL/GenBank/DDBJ whole genome shotgun (WGS) entry which is preliminary data.</text>
</comment>
<sequence>MDQLESVWQQVLKNKDSAAALLTLINEHSDLLYLWKEPRFESEPQQYHVKIIEKLDNPFRDEDDALFDEYQPILIPDIENDLTDLIEKSGVKPMDWGNELA</sequence>
<evidence type="ECO:0000313" key="2">
    <source>
        <dbReference type="Proteomes" id="UP000638462"/>
    </source>
</evidence>
<proteinExistence type="predicted"/>
<keyword evidence="2" id="KW-1185">Reference proteome</keyword>
<dbReference type="Proteomes" id="UP000638462">
    <property type="component" value="Unassembled WGS sequence"/>
</dbReference>
<gene>
    <name evidence="1" type="ORF">GCM10008027_34920</name>
</gene>
<protein>
    <submittedName>
        <fullName evidence="1">Uncharacterized protein</fullName>
    </submittedName>
</protein>
<evidence type="ECO:0000313" key="1">
    <source>
        <dbReference type="EMBL" id="GGF07022.1"/>
    </source>
</evidence>
<name>A0ABQ1U1V4_9GAMM</name>
<dbReference type="EMBL" id="BMIT01000017">
    <property type="protein sequence ID" value="GGF07022.1"/>
    <property type="molecule type" value="Genomic_DNA"/>
</dbReference>
<organism evidence="1 2">
    <name type="scientific">Pseudoalteromonas gelatinilytica</name>
    <dbReference type="NCBI Taxonomy" id="1703256"/>
    <lineage>
        <taxon>Bacteria</taxon>
        <taxon>Pseudomonadati</taxon>
        <taxon>Pseudomonadota</taxon>
        <taxon>Gammaproteobacteria</taxon>
        <taxon>Alteromonadales</taxon>
        <taxon>Pseudoalteromonadaceae</taxon>
        <taxon>Pseudoalteromonas</taxon>
    </lineage>
</organism>
<reference evidence="2" key="1">
    <citation type="journal article" date="2019" name="Int. J. Syst. Evol. Microbiol.">
        <title>The Global Catalogue of Microorganisms (GCM) 10K type strain sequencing project: providing services to taxonomists for standard genome sequencing and annotation.</title>
        <authorList>
            <consortium name="The Broad Institute Genomics Platform"/>
            <consortium name="The Broad Institute Genome Sequencing Center for Infectious Disease"/>
            <person name="Wu L."/>
            <person name="Ma J."/>
        </authorList>
    </citation>
    <scope>NUCLEOTIDE SEQUENCE [LARGE SCALE GENOMIC DNA]</scope>
    <source>
        <strain evidence="2">CGMCC 1.15394</strain>
    </source>
</reference>